<evidence type="ECO:0000256" key="1">
    <source>
        <dbReference type="SAM" id="SignalP"/>
    </source>
</evidence>
<keyword evidence="1" id="KW-0732">Signal</keyword>
<organism evidence="2 3">
    <name type="scientific">Longimicrobium terrae</name>
    <dbReference type="NCBI Taxonomy" id="1639882"/>
    <lineage>
        <taxon>Bacteria</taxon>
        <taxon>Pseudomonadati</taxon>
        <taxon>Gemmatimonadota</taxon>
        <taxon>Longimicrobiia</taxon>
        <taxon>Longimicrobiales</taxon>
        <taxon>Longimicrobiaceae</taxon>
        <taxon>Longimicrobium</taxon>
    </lineage>
</organism>
<dbReference type="RefSeq" id="WP_170037373.1">
    <property type="nucleotide sequence ID" value="NZ_JABDTL010000002.1"/>
</dbReference>
<name>A0A841GVT6_9BACT</name>
<evidence type="ECO:0000313" key="3">
    <source>
        <dbReference type="Proteomes" id="UP000582837"/>
    </source>
</evidence>
<reference evidence="2 3" key="1">
    <citation type="submission" date="2020-08" db="EMBL/GenBank/DDBJ databases">
        <title>Genomic Encyclopedia of Type Strains, Phase IV (KMG-IV): sequencing the most valuable type-strain genomes for metagenomic binning, comparative biology and taxonomic classification.</title>
        <authorList>
            <person name="Goeker M."/>
        </authorList>
    </citation>
    <scope>NUCLEOTIDE SEQUENCE [LARGE SCALE GENOMIC DNA]</scope>
    <source>
        <strain evidence="2 3">DSM 29007</strain>
    </source>
</reference>
<dbReference type="EMBL" id="JACHIA010000002">
    <property type="protein sequence ID" value="MBB6069553.1"/>
    <property type="molecule type" value="Genomic_DNA"/>
</dbReference>
<feature type="signal peptide" evidence="1">
    <location>
        <begin position="1"/>
        <end position="22"/>
    </location>
</feature>
<dbReference type="PROSITE" id="PS51257">
    <property type="entry name" value="PROKAR_LIPOPROTEIN"/>
    <property type="match status" value="1"/>
</dbReference>
<dbReference type="Proteomes" id="UP000582837">
    <property type="component" value="Unassembled WGS sequence"/>
</dbReference>
<comment type="caution">
    <text evidence="2">The sequence shown here is derived from an EMBL/GenBank/DDBJ whole genome shotgun (WGS) entry which is preliminary data.</text>
</comment>
<protein>
    <submittedName>
        <fullName evidence="2">Uncharacterized protein</fullName>
    </submittedName>
</protein>
<sequence length="328" mass="37210">MKIRILLVAAALAACSHAGRHAGPLPSPGQPAAPAFQPNELQNDLFRLSGLRPLQAVRLPNGTREVRVWPVTMGYPLHLYRIVQTPAGVSGQLLWYWPTQFDLSGEDRDPEGETFHDLILYSHQGNCAGMRRVWRTAFCRARFVREPDWAAVLRRMDEHGLDTLPDPSTFAPDSIVVLDGWGFRVETRREDAYRTYAYDNPEDHPRWPTSPDAIRMYQALSAVDSLIRPSDSVRIYSGVTTGAWNSAFHPCGTGEAWNFGDDLRDRQRKEPRPAWTVGDDTTALYRVTVRGQASPRWLARRWESRFPRELDVHEILEVRPAPSGACER</sequence>
<keyword evidence="3" id="KW-1185">Reference proteome</keyword>
<proteinExistence type="predicted"/>
<gene>
    <name evidence="2" type="ORF">HNQ61_001168</name>
</gene>
<dbReference type="AlphaFoldDB" id="A0A841GVT6"/>
<evidence type="ECO:0000313" key="2">
    <source>
        <dbReference type="EMBL" id="MBB6069553.1"/>
    </source>
</evidence>
<accession>A0A841GVT6</accession>
<feature type="chain" id="PRO_5032546647" evidence="1">
    <location>
        <begin position="23"/>
        <end position="328"/>
    </location>
</feature>